<dbReference type="AlphaFoldDB" id="A0A5X9VIA8"/>
<feature type="non-terminal residue" evidence="1">
    <location>
        <position position="1"/>
    </location>
</feature>
<dbReference type="EMBL" id="AAHXVA010000006">
    <property type="protein sequence ID" value="ECB5139065.1"/>
    <property type="molecule type" value="Genomic_DNA"/>
</dbReference>
<sequence>LDKNNHLGVSQYSNVDAAAGLLISRAAKGDLHNFLERSFRTIPDKSKLEIIEDATYSSLESLNIPHNILTLNWTVDPFGQERLYNRFIQKIKDGKIDELIPRHPSGNVYTNYVGVFSRINKYILNHNTSKFSNYLTAMALNWMRGKSLPEIISLSIAKKKEKNSTRPVNVDRAVREVFDFVEDNLRFKYVQLGKAYIDLLRQALIVNNQAEKAEEIYDFPLSLELGVSSIAGQVFIELGLSRISASYLENIIPNSNPTISTAKEWLRNNDYDSLNLPLTIYSELEDKGLL</sequence>
<keyword evidence="1" id="KW-0547">Nucleotide-binding</keyword>
<organism evidence="1">
    <name type="scientific">Salmonella enterica subsp. enterica serovar London</name>
    <dbReference type="NCBI Taxonomy" id="149390"/>
    <lineage>
        <taxon>Bacteria</taxon>
        <taxon>Pseudomonadati</taxon>
        <taxon>Pseudomonadota</taxon>
        <taxon>Gammaproteobacteria</taxon>
        <taxon>Enterobacterales</taxon>
        <taxon>Enterobacteriaceae</taxon>
        <taxon>Salmonella</taxon>
    </lineage>
</organism>
<evidence type="ECO:0000313" key="1">
    <source>
        <dbReference type="EMBL" id="ECB5139065.1"/>
    </source>
</evidence>
<gene>
    <name evidence="1" type="ORF">EYJ58_05200</name>
</gene>
<protein>
    <submittedName>
        <fullName evidence="1">DEAD/DEAH box helicase</fullName>
    </submittedName>
</protein>
<name>A0A5X9VIA8_SALET</name>
<comment type="caution">
    <text evidence="1">The sequence shown here is derived from an EMBL/GenBank/DDBJ whole genome shotgun (WGS) entry which is preliminary data.</text>
</comment>
<keyword evidence="1" id="KW-0378">Hydrolase</keyword>
<keyword evidence="1" id="KW-0067">ATP-binding</keyword>
<keyword evidence="1" id="KW-0347">Helicase</keyword>
<proteinExistence type="predicted"/>
<accession>A0A5X9VIA8</accession>
<reference evidence="1" key="1">
    <citation type="submission" date="2019-02" db="EMBL/GenBank/DDBJ databases">
        <authorList>
            <consortium name="GenomeTrakr network: Whole genome sequencing for foodborne pathogen traceback"/>
        </authorList>
    </citation>
    <scope>NUCLEOTIDE SEQUENCE</scope>
    <source>
        <strain evidence="1">FSIS11917365</strain>
    </source>
</reference>
<dbReference type="GO" id="GO:0004386">
    <property type="term" value="F:helicase activity"/>
    <property type="evidence" value="ECO:0007669"/>
    <property type="project" value="UniProtKB-KW"/>
</dbReference>